<proteinExistence type="predicted"/>
<evidence type="ECO:0000313" key="1">
    <source>
        <dbReference type="EMBL" id="BAY81549.1"/>
    </source>
</evidence>
<keyword evidence="2" id="KW-1185">Reference proteome</keyword>
<accession>A0A1Z4LK52</accession>
<evidence type="ECO:0008006" key="3">
    <source>
        <dbReference type="Google" id="ProtNLM"/>
    </source>
</evidence>
<reference evidence="1 2" key="1">
    <citation type="submission" date="2017-06" db="EMBL/GenBank/DDBJ databases">
        <title>Genome sequencing of cyanobaciteial culture collection at National Institute for Environmental Studies (NIES).</title>
        <authorList>
            <person name="Hirose Y."/>
            <person name="Shimura Y."/>
            <person name="Fujisawa T."/>
            <person name="Nakamura Y."/>
            <person name="Kawachi M."/>
        </authorList>
    </citation>
    <scope>NUCLEOTIDE SEQUENCE [LARGE SCALE GENOMIC DNA]</scope>
    <source>
        <strain evidence="1 2">NIES-267</strain>
    </source>
</reference>
<dbReference type="EMBL" id="AP018227">
    <property type="protein sequence ID" value="BAY81549.1"/>
    <property type="molecule type" value="Genomic_DNA"/>
</dbReference>
<gene>
    <name evidence="1" type="ORF">NIES267_10260</name>
</gene>
<dbReference type="InterPro" id="IPR020994">
    <property type="entry name" value="Uncharacterised_Ca-bd_CcbP"/>
</dbReference>
<name>A0A1Z4LK52_9CYAN</name>
<dbReference type="AlphaFoldDB" id="A0A1Z4LK52"/>
<dbReference type="Pfam" id="PF11535">
    <property type="entry name" value="Calci_bind_CcbP"/>
    <property type="match status" value="1"/>
</dbReference>
<dbReference type="OrthoDB" id="894072at2"/>
<dbReference type="Gene3D" id="2.30.30.530">
    <property type="entry name" value="Calcium binding protein CcbP, beta-barrel domain"/>
    <property type="match status" value="1"/>
</dbReference>
<evidence type="ECO:0000313" key="2">
    <source>
        <dbReference type="Proteomes" id="UP000218418"/>
    </source>
</evidence>
<sequence length="59" mass="6983">MSPEDECMRSMLVEVRYREGDVDDIFSARLCDIHPINVDEETAEAIADWHYWINVGYEF</sequence>
<dbReference type="Proteomes" id="UP000218418">
    <property type="component" value="Chromosome"/>
</dbReference>
<protein>
    <recommendedName>
        <fullName evidence="3">Calcium binding protein from Anabaena CcbP</fullName>
    </recommendedName>
</protein>
<organism evidence="1 2">
    <name type="scientific">Calothrix parasitica NIES-267</name>
    <dbReference type="NCBI Taxonomy" id="1973488"/>
    <lineage>
        <taxon>Bacteria</taxon>
        <taxon>Bacillati</taxon>
        <taxon>Cyanobacteriota</taxon>
        <taxon>Cyanophyceae</taxon>
        <taxon>Nostocales</taxon>
        <taxon>Calotrichaceae</taxon>
        <taxon>Calothrix</taxon>
    </lineage>
</organism>
<dbReference type="InterPro" id="IPR043067">
    <property type="entry name" value="CcbP_b-brl"/>
</dbReference>